<reference evidence="1 2" key="1">
    <citation type="submission" date="2021-06" db="EMBL/GenBank/DDBJ databases">
        <title>A haploid diamondback moth (Plutella xylostella L.) genome assembly resolves 31 chromosomes and identifies a diamide resistance mutation.</title>
        <authorList>
            <person name="Ward C.M."/>
            <person name="Perry K.D."/>
            <person name="Baker G."/>
            <person name="Powis K."/>
            <person name="Heckel D.G."/>
            <person name="Baxter S.W."/>
        </authorList>
    </citation>
    <scope>NUCLEOTIDE SEQUENCE [LARGE SCALE GENOMIC DNA]</scope>
    <source>
        <strain evidence="1 2">LV</strain>
        <tissue evidence="1">Single pupa</tissue>
    </source>
</reference>
<evidence type="ECO:0000313" key="2">
    <source>
        <dbReference type="Proteomes" id="UP000823941"/>
    </source>
</evidence>
<accession>A0ABQ7Q5L0</accession>
<organism evidence="1 2">
    <name type="scientific">Plutella xylostella</name>
    <name type="common">Diamondback moth</name>
    <name type="synonym">Plutella maculipennis</name>
    <dbReference type="NCBI Taxonomy" id="51655"/>
    <lineage>
        <taxon>Eukaryota</taxon>
        <taxon>Metazoa</taxon>
        <taxon>Ecdysozoa</taxon>
        <taxon>Arthropoda</taxon>
        <taxon>Hexapoda</taxon>
        <taxon>Insecta</taxon>
        <taxon>Pterygota</taxon>
        <taxon>Neoptera</taxon>
        <taxon>Endopterygota</taxon>
        <taxon>Lepidoptera</taxon>
        <taxon>Glossata</taxon>
        <taxon>Ditrysia</taxon>
        <taxon>Yponomeutoidea</taxon>
        <taxon>Plutellidae</taxon>
        <taxon>Plutella</taxon>
    </lineage>
</organism>
<proteinExistence type="predicted"/>
<gene>
    <name evidence="1" type="ORF">JYU34_015552</name>
</gene>
<keyword evidence="2" id="KW-1185">Reference proteome</keyword>
<evidence type="ECO:0000313" key="1">
    <source>
        <dbReference type="EMBL" id="KAG7300030.1"/>
    </source>
</evidence>
<sequence>MHGFYPTHTYPTHENNCIDHTLIKSQCKPETIVCSSKITDHDSVILTLDCRLQNNVRNMKKYMKRVDYDKLYAILSGEEWTNVVSEDNIDIATNNFIQK</sequence>
<dbReference type="EMBL" id="JAHIBW010000021">
    <property type="protein sequence ID" value="KAG7300030.1"/>
    <property type="molecule type" value="Genomic_DNA"/>
</dbReference>
<protein>
    <submittedName>
        <fullName evidence="1">Uncharacterized protein</fullName>
    </submittedName>
</protein>
<name>A0ABQ7Q5L0_PLUXY</name>
<dbReference type="Proteomes" id="UP000823941">
    <property type="component" value="Chromosome 21"/>
</dbReference>
<comment type="caution">
    <text evidence="1">The sequence shown here is derived from an EMBL/GenBank/DDBJ whole genome shotgun (WGS) entry which is preliminary data.</text>
</comment>